<comment type="similarity">
    <text evidence="2">Belongs to the VPS27 family.</text>
</comment>
<feature type="compositionally biased region" description="Pro residues" evidence="9">
    <location>
        <begin position="576"/>
        <end position="586"/>
    </location>
</feature>
<feature type="compositionally biased region" description="Low complexity" evidence="9">
    <location>
        <begin position="587"/>
        <end position="650"/>
    </location>
</feature>
<keyword evidence="5" id="KW-0967">Endosome</keyword>
<dbReference type="InterPro" id="IPR013083">
    <property type="entry name" value="Znf_RING/FYVE/PHD"/>
</dbReference>
<feature type="region of interest" description="Disordered" evidence="9">
    <location>
        <begin position="244"/>
        <end position="274"/>
    </location>
</feature>
<feature type="region of interest" description="Disordered" evidence="9">
    <location>
        <begin position="295"/>
        <end position="359"/>
    </location>
</feature>
<evidence type="ECO:0000313" key="12">
    <source>
        <dbReference type="EMBL" id="KAL2912147.1"/>
    </source>
</evidence>
<evidence type="ECO:0000256" key="3">
    <source>
        <dbReference type="ARBA" id="ARBA00017753"/>
    </source>
</evidence>
<evidence type="ECO:0000313" key="13">
    <source>
        <dbReference type="Proteomes" id="UP001527925"/>
    </source>
</evidence>
<dbReference type="Gene3D" id="6.10.140.100">
    <property type="match status" value="1"/>
</dbReference>
<feature type="compositionally biased region" description="Low complexity" evidence="9">
    <location>
        <begin position="295"/>
        <end position="313"/>
    </location>
</feature>
<dbReference type="PANTHER" id="PTHR46275:SF1">
    <property type="entry name" value="HEPATOCYTE GROWTH FACTOR-REGULATED TYROSINE KINASE SUBSTRATE"/>
    <property type="match status" value="1"/>
</dbReference>
<comment type="caution">
    <text evidence="12">The sequence shown here is derived from an EMBL/GenBank/DDBJ whole genome shotgun (WGS) entry which is preliminary data.</text>
</comment>
<dbReference type="InterPro" id="IPR011011">
    <property type="entry name" value="Znf_FYVE_PHD"/>
</dbReference>
<dbReference type="InterPro" id="IPR000306">
    <property type="entry name" value="Znf_FYVE"/>
</dbReference>
<keyword evidence="6 8" id="KW-0863">Zinc-finger</keyword>
<dbReference type="PROSITE" id="PS50330">
    <property type="entry name" value="UIM"/>
    <property type="match status" value="1"/>
</dbReference>
<dbReference type="EMBL" id="JADGIZ020000075">
    <property type="protein sequence ID" value="KAL2912147.1"/>
    <property type="molecule type" value="Genomic_DNA"/>
</dbReference>
<evidence type="ECO:0000256" key="7">
    <source>
        <dbReference type="ARBA" id="ARBA00022833"/>
    </source>
</evidence>
<dbReference type="Proteomes" id="UP001527925">
    <property type="component" value="Unassembled WGS sequence"/>
</dbReference>
<evidence type="ECO:0000259" key="10">
    <source>
        <dbReference type="PROSITE" id="PS50178"/>
    </source>
</evidence>
<evidence type="ECO:0000256" key="4">
    <source>
        <dbReference type="ARBA" id="ARBA00022723"/>
    </source>
</evidence>
<dbReference type="SMART" id="SM00288">
    <property type="entry name" value="VHS"/>
    <property type="match status" value="1"/>
</dbReference>
<dbReference type="InterPro" id="IPR008942">
    <property type="entry name" value="ENTH_VHS"/>
</dbReference>
<accession>A0ABR4MXW7</accession>
<reference evidence="12 13" key="1">
    <citation type="submission" date="2023-09" db="EMBL/GenBank/DDBJ databases">
        <title>Pangenome analysis of Batrachochytrium dendrobatidis and related Chytrids.</title>
        <authorList>
            <person name="Yacoub M.N."/>
            <person name="Stajich J.E."/>
            <person name="James T.Y."/>
        </authorList>
    </citation>
    <scope>NUCLEOTIDE SEQUENCE [LARGE SCALE GENOMIC DNA]</scope>
    <source>
        <strain evidence="12 13">JEL0888</strain>
    </source>
</reference>
<dbReference type="InterPro" id="IPR003903">
    <property type="entry name" value="UIM_dom"/>
</dbReference>
<sequence length="664" mass="71429">MSLFGLLSNPFDELVDRATSENFPVGTEDIALNLEIADKIKGKEVPAKTAIAALKRRINHKNPNVQLLALKLTDTCVKNSGHHFLQEVASREFVDNLISLARSLASVACGTQTGTNTEVKQKAFALIQTWGIAFKSKLDLGYMCEMYEVLKRDGAPFPPVDRVASAAAIIDTQTAPEWTDSDICMRCRTAFTTFNRKHHCRNCGQTFCNDCSSKRLPLPHLGVTDAVRVCDTCHFKITTKSVASTATRDAPARSSTSSSRSTPPLAQAPSLRDDLVRKEEDDLAKAIAASLAISSGSGAAAPRASSSATTARKPSPKQSVRFEDSDEDLRRAIEESLKESNTKASASLDRHSSGANRQSSLYGEVPAYSSSSAPQSRVPASEAAVPANEVSSKELEHIRLFVEVVERTEADVAVRGVGAINPAQLQSMIAQIEPLRNKLYASIERHAHTYKTMYEINEQISDAVKLYDALLQQRLVLSQQKAAGVPYGYAGVQPAAPTAAAPVPAAAYYGAPPGQYPVGYAAPAPAQAPAAAYAAYDPSAVAAQQPPQMAPQPDASAAQAVPYMYPAGAAPVAPQQQPPQPQPQQPSQPQQAQPAYAYAPAQQHPQQQHPQQQAVYAPQMPGAYVPAQYVPQQQQQQQQQMPMQGQVMPQQPAPQPQEAPLIEL</sequence>
<feature type="domain" description="FYVE-type" evidence="10">
    <location>
        <begin position="178"/>
        <end position="238"/>
    </location>
</feature>
<evidence type="ECO:0000256" key="2">
    <source>
        <dbReference type="ARBA" id="ARBA00008597"/>
    </source>
</evidence>
<dbReference type="PROSITE" id="PS50179">
    <property type="entry name" value="VHS"/>
    <property type="match status" value="1"/>
</dbReference>
<dbReference type="InterPro" id="IPR017073">
    <property type="entry name" value="HGS/VPS27"/>
</dbReference>
<feature type="domain" description="VHS" evidence="11">
    <location>
        <begin position="20"/>
        <end position="158"/>
    </location>
</feature>
<evidence type="ECO:0000256" key="1">
    <source>
        <dbReference type="ARBA" id="ARBA00004125"/>
    </source>
</evidence>
<dbReference type="InterPro" id="IPR017455">
    <property type="entry name" value="Znf_FYVE-rel"/>
</dbReference>
<evidence type="ECO:0000259" key="11">
    <source>
        <dbReference type="PROSITE" id="PS50179"/>
    </source>
</evidence>
<dbReference type="CDD" id="cd16979">
    <property type="entry name" value="VHS_Vps27"/>
    <property type="match status" value="1"/>
</dbReference>
<dbReference type="InterPro" id="IPR002014">
    <property type="entry name" value="VHS_dom"/>
</dbReference>
<gene>
    <name evidence="12" type="primary">VPS27</name>
    <name evidence="12" type="ORF">HK105_208348</name>
</gene>
<evidence type="ECO:0000256" key="5">
    <source>
        <dbReference type="ARBA" id="ARBA00022753"/>
    </source>
</evidence>
<feature type="compositionally biased region" description="Low complexity" evidence="9">
    <location>
        <begin position="244"/>
        <end position="264"/>
    </location>
</feature>
<keyword evidence="4" id="KW-0479">Metal-binding</keyword>
<dbReference type="SMART" id="SM00064">
    <property type="entry name" value="FYVE"/>
    <property type="match status" value="1"/>
</dbReference>
<feature type="region of interest" description="Disordered" evidence="9">
    <location>
        <begin position="569"/>
        <end position="664"/>
    </location>
</feature>
<dbReference type="Gene3D" id="1.25.40.90">
    <property type="match status" value="1"/>
</dbReference>
<dbReference type="SUPFAM" id="SSF57903">
    <property type="entry name" value="FYVE/PHD zinc finger"/>
    <property type="match status" value="1"/>
</dbReference>
<dbReference type="PANTHER" id="PTHR46275">
    <property type="entry name" value="HEPATOCYTE GROWTH FACTOR-REGULATED TYROSINE KINASE SUBSTRATE"/>
    <property type="match status" value="1"/>
</dbReference>
<dbReference type="Gene3D" id="3.30.40.10">
    <property type="entry name" value="Zinc/RING finger domain, C3HC4 (zinc finger)"/>
    <property type="match status" value="1"/>
</dbReference>
<dbReference type="Pfam" id="PF00790">
    <property type="entry name" value="VHS"/>
    <property type="match status" value="1"/>
</dbReference>
<evidence type="ECO:0000256" key="9">
    <source>
        <dbReference type="SAM" id="MobiDB-lite"/>
    </source>
</evidence>
<dbReference type="SUPFAM" id="SSF48464">
    <property type="entry name" value="ENTH/VHS domain"/>
    <property type="match status" value="1"/>
</dbReference>
<evidence type="ECO:0000256" key="6">
    <source>
        <dbReference type="ARBA" id="ARBA00022771"/>
    </source>
</evidence>
<protein>
    <recommendedName>
        <fullName evidence="3">Vacuolar protein sorting-associated protein 27</fullName>
    </recommendedName>
</protein>
<comment type="subcellular location">
    <subcellularLocation>
        <location evidence="1">Endosome membrane</location>
        <topology evidence="1">Peripheral membrane protein</topology>
        <orientation evidence="1">Cytoplasmic side</orientation>
    </subcellularLocation>
</comment>
<dbReference type="Gene3D" id="1.20.5.1940">
    <property type="match status" value="1"/>
</dbReference>
<name>A0ABR4MXW7_9FUNG</name>
<keyword evidence="13" id="KW-1185">Reference proteome</keyword>
<organism evidence="12 13">
    <name type="scientific">Polyrhizophydium stewartii</name>
    <dbReference type="NCBI Taxonomy" id="2732419"/>
    <lineage>
        <taxon>Eukaryota</taxon>
        <taxon>Fungi</taxon>
        <taxon>Fungi incertae sedis</taxon>
        <taxon>Chytridiomycota</taxon>
        <taxon>Chytridiomycota incertae sedis</taxon>
        <taxon>Chytridiomycetes</taxon>
        <taxon>Rhizophydiales</taxon>
        <taxon>Rhizophydiales incertae sedis</taxon>
        <taxon>Polyrhizophydium</taxon>
    </lineage>
</organism>
<evidence type="ECO:0000256" key="8">
    <source>
        <dbReference type="PROSITE-ProRule" id="PRU00091"/>
    </source>
</evidence>
<proteinExistence type="inferred from homology"/>
<dbReference type="Pfam" id="PF02809">
    <property type="entry name" value="UIM"/>
    <property type="match status" value="2"/>
</dbReference>
<dbReference type="SMART" id="SM00726">
    <property type="entry name" value="UIM"/>
    <property type="match status" value="2"/>
</dbReference>
<keyword evidence="7" id="KW-0862">Zinc</keyword>
<feature type="compositionally biased region" description="Basic and acidic residues" evidence="9">
    <location>
        <begin position="320"/>
        <end position="341"/>
    </location>
</feature>
<dbReference type="Pfam" id="PF01363">
    <property type="entry name" value="FYVE"/>
    <property type="match status" value="1"/>
</dbReference>
<dbReference type="PROSITE" id="PS50178">
    <property type="entry name" value="ZF_FYVE"/>
    <property type="match status" value="1"/>
</dbReference>